<dbReference type="Pfam" id="PF22486">
    <property type="entry name" value="MATH_2"/>
    <property type="match status" value="1"/>
</dbReference>
<dbReference type="PROSITE" id="PS50144">
    <property type="entry name" value="MATH"/>
    <property type="match status" value="1"/>
</dbReference>
<dbReference type="Gene3D" id="2.60.210.10">
    <property type="entry name" value="Apoptosis, Tumor Necrosis Factor Receptor Associated Protein 2, Chain A"/>
    <property type="match status" value="1"/>
</dbReference>
<organism evidence="3 4">
    <name type="scientific">Pristionchus entomophagus</name>
    <dbReference type="NCBI Taxonomy" id="358040"/>
    <lineage>
        <taxon>Eukaryota</taxon>
        <taxon>Metazoa</taxon>
        <taxon>Ecdysozoa</taxon>
        <taxon>Nematoda</taxon>
        <taxon>Chromadorea</taxon>
        <taxon>Rhabditida</taxon>
        <taxon>Rhabditina</taxon>
        <taxon>Diplogasteromorpha</taxon>
        <taxon>Diplogasteroidea</taxon>
        <taxon>Neodiplogasteridae</taxon>
        <taxon>Pristionchus</taxon>
    </lineage>
</organism>
<dbReference type="Proteomes" id="UP001432027">
    <property type="component" value="Unassembled WGS sequence"/>
</dbReference>
<dbReference type="InterPro" id="IPR008974">
    <property type="entry name" value="TRAF-like"/>
</dbReference>
<dbReference type="InterPro" id="IPR002083">
    <property type="entry name" value="MATH/TRAF_dom"/>
</dbReference>
<evidence type="ECO:0000313" key="3">
    <source>
        <dbReference type="EMBL" id="GMS88559.1"/>
    </source>
</evidence>
<feature type="non-terminal residue" evidence="3">
    <location>
        <position position="1"/>
    </location>
</feature>
<dbReference type="PANTHER" id="PTHR47022:SF1">
    <property type="entry name" value="BTB AND MATH DOMAIN-CONTAINING PROTEIN 36-RELATED"/>
    <property type="match status" value="1"/>
</dbReference>
<gene>
    <name evidence="3" type="ORF">PENTCL1PPCAC_10734</name>
</gene>
<proteinExistence type="predicted"/>
<protein>
    <recommendedName>
        <fullName evidence="2">MATH domain-containing protein</fullName>
    </recommendedName>
</protein>
<name>A0AAV5T4N7_9BILA</name>
<dbReference type="EMBL" id="BTSX01000003">
    <property type="protein sequence ID" value="GMS88559.1"/>
    <property type="molecule type" value="Genomic_DNA"/>
</dbReference>
<evidence type="ECO:0000313" key="4">
    <source>
        <dbReference type="Proteomes" id="UP001432027"/>
    </source>
</evidence>
<feature type="coiled-coil region" evidence="1">
    <location>
        <begin position="4"/>
        <end position="165"/>
    </location>
</feature>
<reference evidence="3" key="1">
    <citation type="submission" date="2023-10" db="EMBL/GenBank/DDBJ databases">
        <title>Genome assembly of Pristionchus species.</title>
        <authorList>
            <person name="Yoshida K."/>
            <person name="Sommer R.J."/>
        </authorList>
    </citation>
    <scope>NUCLEOTIDE SEQUENCE</scope>
    <source>
        <strain evidence="3">RS0144</strain>
    </source>
</reference>
<evidence type="ECO:0000256" key="1">
    <source>
        <dbReference type="SAM" id="Coils"/>
    </source>
</evidence>
<sequence>KNRISQLENEINTKMTNISQLTKEVEERNEEIDRYEREFEDEKEIWKRESDTIKTEFNQYKMDSQGMKRNLEFELQLKSNEIENLQKSGSKLMSQLAEMKSVVESKTEDIENLKLLTIQRGKTTKSLESEVQFKSNEIEYLKKSEAELKNRISELEKQINSNLTTIDHIILKISHGVRQILEKVETTSNDLRSLHNKTPEMTIRATFTEISKLTYTRVCSQFTEFTGLNWRINLYKYDNDNLSFFVEAKKKNADKWSCSSIVDWQLISQKNVNIVHSKKAANVFTSSHAWGFANFITFKELLDEENGYVMDDSIIVSATVKTFPTAQ</sequence>
<accession>A0AAV5T4N7</accession>
<keyword evidence="1" id="KW-0175">Coiled coil</keyword>
<dbReference type="PANTHER" id="PTHR47022">
    <property type="entry name" value="BTB AND MATH DOMAIN-CONTAINING PROTEIN 36-RELATED"/>
    <property type="match status" value="1"/>
</dbReference>
<dbReference type="AlphaFoldDB" id="A0AAV5T4N7"/>
<comment type="caution">
    <text evidence="3">The sequence shown here is derived from an EMBL/GenBank/DDBJ whole genome shotgun (WGS) entry which is preliminary data.</text>
</comment>
<keyword evidence="4" id="KW-1185">Reference proteome</keyword>
<dbReference type="SMART" id="SM00061">
    <property type="entry name" value="MATH"/>
    <property type="match status" value="1"/>
</dbReference>
<dbReference type="SUPFAM" id="SSF49599">
    <property type="entry name" value="TRAF domain-like"/>
    <property type="match status" value="1"/>
</dbReference>
<feature type="domain" description="MATH" evidence="2">
    <location>
        <begin position="200"/>
        <end position="320"/>
    </location>
</feature>
<evidence type="ECO:0000259" key="2">
    <source>
        <dbReference type="PROSITE" id="PS50144"/>
    </source>
</evidence>